<proteinExistence type="predicted"/>
<keyword evidence="1" id="KW-0472">Membrane</keyword>
<evidence type="ECO:0000313" key="2">
    <source>
        <dbReference type="EMBL" id="PIP21666.1"/>
    </source>
</evidence>
<dbReference type="EMBL" id="PCRM01000025">
    <property type="protein sequence ID" value="PIP21666.1"/>
    <property type="molecule type" value="Genomic_DNA"/>
</dbReference>
<dbReference type="Proteomes" id="UP000231567">
    <property type="component" value="Unassembled WGS sequence"/>
</dbReference>
<name>A0A2G9YR04_9BACT</name>
<gene>
    <name evidence="2" type="ORF">COX39_01540</name>
</gene>
<evidence type="ECO:0000313" key="3">
    <source>
        <dbReference type="Proteomes" id="UP000231567"/>
    </source>
</evidence>
<dbReference type="AlphaFoldDB" id="A0A2G9YR04"/>
<feature type="transmembrane region" description="Helical" evidence="1">
    <location>
        <begin position="39"/>
        <end position="61"/>
    </location>
</feature>
<accession>A0A2G9YR04</accession>
<evidence type="ECO:0000256" key="1">
    <source>
        <dbReference type="SAM" id="Phobius"/>
    </source>
</evidence>
<reference evidence="2 3" key="1">
    <citation type="submission" date="2017-09" db="EMBL/GenBank/DDBJ databases">
        <title>Depth-based differentiation of microbial function through sediment-hosted aquifers and enrichment of novel symbionts in the deep terrestrial subsurface.</title>
        <authorList>
            <person name="Probst A.J."/>
            <person name="Ladd B."/>
            <person name="Jarett J.K."/>
            <person name="Geller-Mcgrath D.E."/>
            <person name="Sieber C.M."/>
            <person name="Emerson J.B."/>
            <person name="Anantharaman K."/>
            <person name="Thomas B.C."/>
            <person name="Malmstrom R."/>
            <person name="Stieglmeier M."/>
            <person name="Klingl A."/>
            <person name="Woyke T."/>
            <person name="Ryan C.M."/>
            <person name="Banfield J.F."/>
        </authorList>
    </citation>
    <scope>NUCLEOTIDE SEQUENCE [LARGE SCALE GENOMIC DNA]</scope>
    <source>
        <strain evidence="2">CG23_combo_of_CG06-09_8_20_14_all_40_13</strain>
    </source>
</reference>
<comment type="caution">
    <text evidence="2">The sequence shown here is derived from an EMBL/GenBank/DDBJ whole genome shotgun (WGS) entry which is preliminary data.</text>
</comment>
<feature type="transmembrane region" description="Helical" evidence="1">
    <location>
        <begin position="73"/>
        <end position="97"/>
    </location>
</feature>
<keyword evidence="1" id="KW-1133">Transmembrane helix</keyword>
<protein>
    <recommendedName>
        <fullName evidence="4">Cardiolipin synthase N-terminal domain-containing protein</fullName>
    </recommendedName>
</protein>
<keyword evidence="1" id="KW-0812">Transmembrane</keyword>
<evidence type="ECO:0008006" key="4">
    <source>
        <dbReference type="Google" id="ProtNLM"/>
    </source>
</evidence>
<organism evidence="2 3">
    <name type="scientific">Candidatus Nealsonbacteria bacterium CG23_combo_of_CG06-09_8_20_14_all_40_13</name>
    <dbReference type="NCBI Taxonomy" id="1974724"/>
    <lineage>
        <taxon>Bacteria</taxon>
        <taxon>Candidatus Nealsoniibacteriota</taxon>
    </lineage>
</organism>
<sequence length="117" mass="12572">MPSLLLAQTEDATTMPNTASDAVAAAAGTGLSAVWGGLMIFWLILVLVSVIFFIWWIVLLIDLTKREWPQKTTYLIIMIIGLFIPFGLLIVDLIYYFGVVKKGVGSKSGGAPATPAA</sequence>